<evidence type="ECO:0000259" key="2">
    <source>
        <dbReference type="Pfam" id="PF03008"/>
    </source>
</evidence>
<dbReference type="eggNOG" id="COG1672">
    <property type="taxonomic scope" value="Bacteria"/>
</dbReference>
<dbReference type="Pfam" id="PF01637">
    <property type="entry name" value="ATPase_2"/>
    <property type="match status" value="1"/>
</dbReference>
<dbReference type="OrthoDB" id="9813134at2"/>
<dbReference type="InterPro" id="IPR027417">
    <property type="entry name" value="P-loop_NTPase"/>
</dbReference>
<dbReference type="SUPFAM" id="SSF52980">
    <property type="entry name" value="Restriction endonuclease-like"/>
    <property type="match status" value="1"/>
</dbReference>
<dbReference type="Gene3D" id="3.40.50.300">
    <property type="entry name" value="P-loop containing nucleotide triphosphate hydrolases"/>
    <property type="match status" value="1"/>
</dbReference>
<keyword evidence="4" id="KW-1185">Reference proteome</keyword>
<reference evidence="3 4" key="1">
    <citation type="submission" date="2013-06" db="EMBL/GenBank/DDBJ databases">
        <authorList>
            <person name="Weinstock G."/>
            <person name="Sodergren E."/>
            <person name="Clifton S."/>
            <person name="Fulton L."/>
            <person name="Fulton B."/>
            <person name="Courtney L."/>
            <person name="Fronick C."/>
            <person name="Harrison M."/>
            <person name="Strong C."/>
            <person name="Farmer C."/>
            <person name="Delahaunty K."/>
            <person name="Markovic C."/>
            <person name="Hall O."/>
            <person name="Minx P."/>
            <person name="Tomlinson C."/>
            <person name="Mitreva M."/>
            <person name="Nelson J."/>
            <person name="Hou S."/>
            <person name="Wollam A."/>
            <person name="Pepin K.H."/>
            <person name="Johnson M."/>
            <person name="Bhonagiri V."/>
            <person name="Nash W.E."/>
            <person name="Warren W."/>
            <person name="Chinwalla A."/>
            <person name="Mardis E.R."/>
            <person name="Wilson R.K."/>
        </authorList>
    </citation>
    <scope>NUCLEOTIDE SEQUENCE [LARGE SCALE GENOMIC DNA]</scope>
    <source>
        <strain evidence="3 4">ATCC 51271</strain>
    </source>
</reference>
<dbReference type="InterPro" id="IPR011335">
    <property type="entry name" value="Restrct_endonuc-II-like"/>
</dbReference>
<dbReference type="Pfam" id="PF03008">
    <property type="entry name" value="DUF234"/>
    <property type="match status" value="1"/>
</dbReference>
<evidence type="ECO:0000313" key="3">
    <source>
        <dbReference type="EMBL" id="ESL01711.1"/>
    </source>
</evidence>
<proteinExistence type="predicted"/>
<feature type="domain" description="DUF234" evidence="2">
    <location>
        <begin position="309"/>
        <end position="405"/>
    </location>
</feature>
<comment type="caution">
    <text evidence="3">The sequence shown here is derived from an EMBL/GenBank/DDBJ whole genome shotgun (WGS) entry which is preliminary data.</text>
</comment>
<name>V2Y1Z0_9FIRM</name>
<evidence type="ECO:0008006" key="5">
    <source>
        <dbReference type="Google" id="ProtNLM"/>
    </source>
</evidence>
<evidence type="ECO:0000313" key="4">
    <source>
        <dbReference type="Proteomes" id="UP000018227"/>
    </source>
</evidence>
<dbReference type="SUPFAM" id="SSF52540">
    <property type="entry name" value="P-loop containing nucleoside triphosphate hydrolases"/>
    <property type="match status" value="1"/>
</dbReference>
<dbReference type="InterPro" id="IPR004256">
    <property type="entry name" value="DUF234"/>
</dbReference>
<dbReference type="RefSeq" id="WP_023356110.1">
    <property type="nucleotide sequence ID" value="NZ_KI535371.1"/>
</dbReference>
<accession>V2Y1Z0</accession>
<sequence>MIGRGNELEMLNSLYESNKFEYLVMYGRRRIGKTTLLQEFAKDKNAVFFPAQEKNDVLNLQDFSKMVQLKLDGTFIASFEGWRAAFEYIDKKVTVRTLIIIDEFPFIAEENPTIKSILQHVIDHFWKNNKNIFLILCGSSVSFMESDIMGNKSPLHNRQTSSLEVLPFDYYESSLFYPKYSYEQKLIAYGILGGVPRYLEAFDDYLSIEENIAKNIIKKGAYLNEEPLNLLRAELRDPNVYNSILGAIANGRNKVLEISDYLHEERNKVSKYLLVLQTMRLVEKKVPCGEGEGSRKGIYKLTDNFFRFWFRYEFTNNVYYEMLGADAASKEIMEGISDYMGDAFEGICTEYFVKKAKKGRLPFVPFMIGKWWGNNLHIKAQDDVDILMIDKTGKKGIFVECKFTNSPMPHKEYEDLKNAMLAFPDIKEKYMYFISKSGYEASVIRHAEEDGALLLGLGELFE</sequence>
<dbReference type="GO" id="GO:0005524">
    <property type="term" value="F:ATP binding"/>
    <property type="evidence" value="ECO:0007669"/>
    <property type="project" value="InterPro"/>
</dbReference>
<dbReference type="HOGENOM" id="CLU_041137_3_0_9"/>
<dbReference type="AlphaFoldDB" id="V2Y1Z0"/>
<organism evidence="3 4">
    <name type="scientific">Catonella morbi ATCC 51271</name>
    <dbReference type="NCBI Taxonomy" id="592026"/>
    <lineage>
        <taxon>Bacteria</taxon>
        <taxon>Bacillati</taxon>
        <taxon>Bacillota</taxon>
        <taxon>Clostridia</taxon>
        <taxon>Lachnospirales</taxon>
        <taxon>Lachnospiraceae</taxon>
        <taxon>Catonella</taxon>
    </lineage>
</organism>
<dbReference type="STRING" id="592026.GCWU0000282_003272"/>
<evidence type="ECO:0000259" key="1">
    <source>
        <dbReference type="Pfam" id="PF01637"/>
    </source>
</evidence>
<dbReference type="PANTHER" id="PTHR34704">
    <property type="entry name" value="ATPASE"/>
    <property type="match status" value="1"/>
</dbReference>
<dbReference type="Proteomes" id="UP000018227">
    <property type="component" value="Unassembled WGS sequence"/>
</dbReference>
<feature type="domain" description="ATPase" evidence="1">
    <location>
        <begin position="4"/>
        <end position="201"/>
    </location>
</feature>
<gene>
    <name evidence="3" type="ORF">GCWU0000282_003272</name>
</gene>
<protein>
    <recommendedName>
        <fullName evidence="5">ATPase domain-containing protein</fullName>
    </recommendedName>
</protein>
<dbReference type="PANTHER" id="PTHR34704:SF1">
    <property type="entry name" value="ATPASE"/>
    <property type="match status" value="1"/>
</dbReference>
<dbReference type="EMBL" id="ACIL03000021">
    <property type="protein sequence ID" value="ESL01711.1"/>
    <property type="molecule type" value="Genomic_DNA"/>
</dbReference>
<dbReference type="InterPro" id="IPR011579">
    <property type="entry name" value="ATPase_dom"/>
</dbReference>